<sequence>MKEGGILHPRLSAVVSAMGHGDTLCIADAGLPIPPGVERIDLAFAAGQPGFADVLDAVLAELRVEAYTMAEESVEVCPRLVEHVRRRLDQADEMQVSHDVLKKQTRDVRAVVRTGEFTPYANVILRSGVNFT</sequence>
<comment type="caution">
    <text evidence="7">The sequence shown here is derived from an EMBL/GenBank/DDBJ whole genome shotgun (WGS) entry which is preliminary data.</text>
</comment>
<protein>
    <recommendedName>
        <fullName evidence="2 6">D-ribose pyranase</fullName>
        <ecNumber evidence="2 6">5.4.99.62</ecNumber>
    </recommendedName>
</protein>
<evidence type="ECO:0000313" key="8">
    <source>
        <dbReference type="Proteomes" id="UP000460435"/>
    </source>
</evidence>
<keyword evidence="3 6" id="KW-0963">Cytoplasm</keyword>
<name>A0A7K3M0V5_9ACTN</name>
<evidence type="ECO:0000256" key="5">
    <source>
        <dbReference type="ARBA" id="ARBA00023277"/>
    </source>
</evidence>
<dbReference type="GO" id="GO:0016872">
    <property type="term" value="F:intramolecular lyase activity"/>
    <property type="evidence" value="ECO:0007669"/>
    <property type="project" value="UniProtKB-UniRule"/>
</dbReference>
<comment type="subunit">
    <text evidence="6">Homodecamer.</text>
</comment>
<evidence type="ECO:0000313" key="7">
    <source>
        <dbReference type="EMBL" id="NDL56935.1"/>
    </source>
</evidence>
<dbReference type="Proteomes" id="UP000460435">
    <property type="component" value="Unassembled WGS sequence"/>
</dbReference>
<keyword evidence="5 6" id="KW-0119">Carbohydrate metabolism</keyword>
<dbReference type="InterPro" id="IPR023750">
    <property type="entry name" value="RbsD-like_sf"/>
</dbReference>
<evidence type="ECO:0000256" key="1">
    <source>
        <dbReference type="ARBA" id="ARBA00000223"/>
    </source>
</evidence>
<proteinExistence type="inferred from homology"/>
<feature type="active site" description="Proton donor" evidence="6">
    <location>
        <position position="20"/>
    </location>
</feature>
<dbReference type="Pfam" id="PF05025">
    <property type="entry name" value="RbsD_FucU"/>
    <property type="match status" value="1"/>
</dbReference>
<dbReference type="EMBL" id="WLZY01000002">
    <property type="protein sequence ID" value="NDL56935.1"/>
    <property type="molecule type" value="Genomic_DNA"/>
</dbReference>
<dbReference type="InterPro" id="IPR007721">
    <property type="entry name" value="RbsD_FucU"/>
</dbReference>
<evidence type="ECO:0000256" key="3">
    <source>
        <dbReference type="ARBA" id="ARBA00022490"/>
    </source>
</evidence>
<reference evidence="7 8" key="1">
    <citation type="submission" date="2019-11" db="EMBL/GenBank/DDBJ databases">
        <authorList>
            <person name="Li X.-J."/>
            <person name="Feng X.-M."/>
        </authorList>
    </citation>
    <scope>NUCLEOTIDE SEQUENCE [LARGE SCALE GENOMIC DNA]</scope>
    <source>
        <strain evidence="7 8">XMNu-373</strain>
    </source>
</reference>
<comment type="catalytic activity">
    <reaction evidence="1 6">
        <text>beta-D-ribopyranose = beta-D-ribofuranose</text>
        <dbReference type="Rhea" id="RHEA:25432"/>
        <dbReference type="ChEBI" id="CHEBI:27476"/>
        <dbReference type="ChEBI" id="CHEBI:47002"/>
        <dbReference type="EC" id="5.4.99.62"/>
    </reaction>
</comment>
<dbReference type="GO" id="GO:0005829">
    <property type="term" value="C:cytosol"/>
    <property type="evidence" value="ECO:0007669"/>
    <property type="project" value="TreeGrafter"/>
</dbReference>
<comment type="subcellular location">
    <subcellularLocation>
        <location evidence="6">Cytoplasm</location>
    </subcellularLocation>
</comment>
<keyword evidence="4 6" id="KW-0413">Isomerase</keyword>
<comment type="pathway">
    <text evidence="6">Carbohydrate metabolism; D-ribose degradation; D-ribose 5-phosphate from beta-D-ribopyranose: step 1/2.</text>
</comment>
<keyword evidence="8" id="KW-1185">Reference proteome</keyword>
<dbReference type="PANTHER" id="PTHR37831">
    <property type="entry name" value="D-RIBOSE PYRANASE"/>
    <property type="match status" value="1"/>
</dbReference>
<dbReference type="GO" id="GO:0048029">
    <property type="term" value="F:monosaccharide binding"/>
    <property type="evidence" value="ECO:0007669"/>
    <property type="project" value="InterPro"/>
</dbReference>
<organism evidence="7 8">
    <name type="scientific">Phytoactinopolyspora mesophila</name>
    <dbReference type="NCBI Taxonomy" id="2650750"/>
    <lineage>
        <taxon>Bacteria</taxon>
        <taxon>Bacillati</taxon>
        <taxon>Actinomycetota</taxon>
        <taxon>Actinomycetes</taxon>
        <taxon>Jiangellales</taxon>
        <taxon>Jiangellaceae</taxon>
        <taxon>Phytoactinopolyspora</taxon>
    </lineage>
</organism>
<feature type="binding site" evidence="6">
    <location>
        <position position="28"/>
    </location>
    <ligand>
        <name>substrate</name>
    </ligand>
</feature>
<dbReference type="Gene3D" id="3.40.1650.10">
    <property type="entry name" value="RbsD-like domain"/>
    <property type="match status" value="1"/>
</dbReference>
<dbReference type="GO" id="GO:0019303">
    <property type="term" value="P:D-ribose catabolic process"/>
    <property type="evidence" value="ECO:0007669"/>
    <property type="project" value="UniProtKB-UniRule"/>
</dbReference>
<evidence type="ECO:0000256" key="2">
    <source>
        <dbReference type="ARBA" id="ARBA00012862"/>
    </source>
</evidence>
<dbReference type="EC" id="5.4.99.62" evidence="2 6"/>
<comment type="similarity">
    <text evidence="6">Belongs to the RbsD / FucU family. RbsD subfamily.</text>
</comment>
<dbReference type="UniPathway" id="UPA00916">
    <property type="reaction ID" value="UER00888"/>
</dbReference>
<dbReference type="PANTHER" id="PTHR37831:SF1">
    <property type="entry name" value="D-RIBOSE PYRANASE"/>
    <property type="match status" value="1"/>
</dbReference>
<dbReference type="RefSeq" id="WP_162449631.1">
    <property type="nucleotide sequence ID" value="NZ_WLZY01000002.1"/>
</dbReference>
<gene>
    <name evidence="6 7" type="primary">rbsD</name>
    <name evidence="7" type="ORF">F7O44_07605</name>
</gene>
<feature type="binding site" evidence="6">
    <location>
        <position position="98"/>
    </location>
    <ligand>
        <name>substrate</name>
    </ligand>
</feature>
<evidence type="ECO:0000256" key="6">
    <source>
        <dbReference type="HAMAP-Rule" id="MF_01661"/>
    </source>
</evidence>
<dbReference type="AlphaFoldDB" id="A0A7K3M0V5"/>
<evidence type="ECO:0000256" key="4">
    <source>
        <dbReference type="ARBA" id="ARBA00023235"/>
    </source>
</evidence>
<dbReference type="InterPro" id="IPR023064">
    <property type="entry name" value="D-ribose_pyranase"/>
</dbReference>
<comment type="function">
    <text evidence="6">Catalyzes the interconversion of beta-pyran and beta-furan forms of D-ribose.</text>
</comment>
<feature type="binding site" evidence="6">
    <location>
        <begin position="120"/>
        <end position="122"/>
    </location>
    <ligand>
        <name>substrate</name>
    </ligand>
</feature>
<dbReference type="SUPFAM" id="SSF102546">
    <property type="entry name" value="RbsD-like"/>
    <property type="match status" value="1"/>
</dbReference>
<dbReference type="HAMAP" id="MF_01661">
    <property type="entry name" value="D_rib_pyranase"/>
    <property type="match status" value="1"/>
</dbReference>
<accession>A0A7K3M0V5</accession>
<dbReference type="NCBIfam" id="NF008761">
    <property type="entry name" value="PRK11797.1"/>
    <property type="match status" value="1"/>
</dbReference>
<dbReference type="GO" id="GO:0062193">
    <property type="term" value="F:D-ribose pyranase activity"/>
    <property type="evidence" value="ECO:0007669"/>
    <property type="project" value="UniProtKB-EC"/>
</dbReference>